<gene>
    <name evidence="2" type="ORF">B0H63DRAFT_448213</name>
</gene>
<proteinExistence type="predicted"/>
<keyword evidence="1" id="KW-0732">Signal</keyword>
<evidence type="ECO:0000313" key="2">
    <source>
        <dbReference type="EMBL" id="KAK3387365.1"/>
    </source>
</evidence>
<accession>A0AAE0NTJ7</accession>
<reference evidence="2" key="1">
    <citation type="journal article" date="2023" name="Mol. Phylogenet. Evol.">
        <title>Genome-scale phylogeny and comparative genomics of the fungal order Sordariales.</title>
        <authorList>
            <person name="Hensen N."/>
            <person name="Bonometti L."/>
            <person name="Westerberg I."/>
            <person name="Brannstrom I.O."/>
            <person name="Guillou S."/>
            <person name="Cros-Aarteil S."/>
            <person name="Calhoun S."/>
            <person name="Haridas S."/>
            <person name="Kuo A."/>
            <person name="Mondo S."/>
            <person name="Pangilinan J."/>
            <person name="Riley R."/>
            <person name="LaButti K."/>
            <person name="Andreopoulos B."/>
            <person name="Lipzen A."/>
            <person name="Chen C."/>
            <person name="Yan M."/>
            <person name="Daum C."/>
            <person name="Ng V."/>
            <person name="Clum A."/>
            <person name="Steindorff A."/>
            <person name="Ohm R.A."/>
            <person name="Martin F."/>
            <person name="Silar P."/>
            <person name="Natvig D.O."/>
            <person name="Lalanne C."/>
            <person name="Gautier V."/>
            <person name="Ament-Velasquez S.L."/>
            <person name="Kruys A."/>
            <person name="Hutchinson M.I."/>
            <person name="Powell A.J."/>
            <person name="Barry K."/>
            <person name="Miller A.N."/>
            <person name="Grigoriev I.V."/>
            <person name="Debuchy R."/>
            <person name="Gladieux P."/>
            <person name="Hiltunen Thoren M."/>
            <person name="Johannesson H."/>
        </authorList>
    </citation>
    <scope>NUCLEOTIDE SEQUENCE</scope>
    <source>
        <strain evidence="2">CBS 232.78</strain>
    </source>
</reference>
<feature type="signal peptide" evidence="1">
    <location>
        <begin position="1"/>
        <end position="21"/>
    </location>
</feature>
<keyword evidence="3" id="KW-1185">Reference proteome</keyword>
<protein>
    <submittedName>
        <fullName evidence="2">Uncharacterized protein</fullName>
    </submittedName>
</protein>
<comment type="caution">
    <text evidence="2">The sequence shown here is derived from an EMBL/GenBank/DDBJ whole genome shotgun (WGS) entry which is preliminary data.</text>
</comment>
<name>A0AAE0NTJ7_9PEZI</name>
<evidence type="ECO:0000256" key="1">
    <source>
        <dbReference type="SAM" id="SignalP"/>
    </source>
</evidence>
<dbReference type="Proteomes" id="UP001285441">
    <property type="component" value="Unassembled WGS sequence"/>
</dbReference>
<sequence length="206" mass="22681">MFFAKLAALALLVAAALMATAAPSANEETLTHLHGTSVEQYKQVKASWEASNVSHHGLKTPTTTIHESQSASDCSGSFPDPFGNVDCSQLSIVFGDHVTPNDRDIMSVFTKDGKVLFPPSVLGCVVDDIPGDYWNNFTVEGLPHSLDIHPGNLCLRLKYSDHWWDNAWVHYGNQFLNVPTDDRCKGIWPDEHNQDMGQRCLIDVSG</sequence>
<dbReference type="AlphaFoldDB" id="A0AAE0NTJ7"/>
<organism evidence="2 3">
    <name type="scientific">Podospora didyma</name>
    <dbReference type="NCBI Taxonomy" id="330526"/>
    <lineage>
        <taxon>Eukaryota</taxon>
        <taxon>Fungi</taxon>
        <taxon>Dikarya</taxon>
        <taxon>Ascomycota</taxon>
        <taxon>Pezizomycotina</taxon>
        <taxon>Sordariomycetes</taxon>
        <taxon>Sordariomycetidae</taxon>
        <taxon>Sordariales</taxon>
        <taxon>Podosporaceae</taxon>
        <taxon>Podospora</taxon>
    </lineage>
</organism>
<evidence type="ECO:0000313" key="3">
    <source>
        <dbReference type="Proteomes" id="UP001285441"/>
    </source>
</evidence>
<reference evidence="2" key="2">
    <citation type="submission" date="2023-06" db="EMBL/GenBank/DDBJ databases">
        <authorList>
            <consortium name="Lawrence Berkeley National Laboratory"/>
            <person name="Haridas S."/>
            <person name="Hensen N."/>
            <person name="Bonometti L."/>
            <person name="Westerberg I."/>
            <person name="Brannstrom I.O."/>
            <person name="Guillou S."/>
            <person name="Cros-Aarteil S."/>
            <person name="Calhoun S."/>
            <person name="Kuo A."/>
            <person name="Mondo S."/>
            <person name="Pangilinan J."/>
            <person name="Riley R."/>
            <person name="LaButti K."/>
            <person name="Andreopoulos B."/>
            <person name="Lipzen A."/>
            <person name="Chen C."/>
            <person name="Yanf M."/>
            <person name="Daum C."/>
            <person name="Ng V."/>
            <person name="Clum A."/>
            <person name="Steindorff A."/>
            <person name="Ohm R."/>
            <person name="Martin F."/>
            <person name="Silar P."/>
            <person name="Natvig D."/>
            <person name="Lalanne C."/>
            <person name="Gautier V."/>
            <person name="Ament-velasquez S.L."/>
            <person name="Kruys A."/>
            <person name="Hutchinson M.I."/>
            <person name="Powell A.J."/>
            <person name="Barry K."/>
            <person name="Miller A.N."/>
            <person name="Grigoriev I.V."/>
            <person name="Debuchy R."/>
            <person name="Gladieux P."/>
            <person name="Thoren M.H."/>
            <person name="Johannesson H."/>
        </authorList>
    </citation>
    <scope>NUCLEOTIDE SEQUENCE</scope>
    <source>
        <strain evidence="2">CBS 232.78</strain>
    </source>
</reference>
<dbReference type="EMBL" id="JAULSW010000003">
    <property type="protein sequence ID" value="KAK3387365.1"/>
    <property type="molecule type" value="Genomic_DNA"/>
</dbReference>
<feature type="chain" id="PRO_5042249188" evidence="1">
    <location>
        <begin position="22"/>
        <end position="206"/>
    </location>
</feature>